<gene>
    <name evidence="12" type="ORF">DFL_007311</name>
</gene>
<keyword evidence="3" id="KW-0813">Transport</keyword>
<feature type="domain" description="Cation efflux protein transmembrane" evidence="10">
    <location>
        <begin position="322"/>
        <end position="396"/>
    </location>
</feature>
<dbReference type="GO" id="GO:0005385">
    <property type="term" value="F:zinc ion transmembrane transporter activity"/>
    <property type="evidence" value="ECO:0007669"/>
    <property type="project" value="TreeGrafter"/>
</dbReference>
<feature type="transmembrane region" description="Helical" evidence="9">
    <location>
        <begin position="370"/>
        <end position="388"/>
    </location>
</feature>
<dbReference type="Pfam" id="PF01545">
    <property type="entry name" value="Cation_efflux"/>
    <property type="match status" value="2"/>
</dbReference>
<dbReference type="STRING" id="97331.A0A436ZVC3"/>
<evidence type="ECO:0000256" key="2">
    <source>
        <dbReference type="ARBA" id="ARBA00008873"/>
    </source>
</evidence>
<dbReference type="PANTHER" id="PTHR45820:SF4">
    <property type="entry name" value="ZINC TRANSPORTER 63C, ISOFORM F"/>
    <property type="match status" value="1"/>
</dbReference>
<feature type="transmembrane region" description="Helical" evidence="9">
    <location>
        <begin position="40"/>
        <end position="56"/>
    </location>
</feature>
<dbReference type="InterPro" id="IPR027470">
    <property type="entry name" value="Cation_efflux_CTD"/>
</dbReference>
<evidence type="ECO:0000256" key="8">
    <source>
        <dbReference type="SAM" id="MobiDB-lite"/>
    </source>
</evidence>
<dbReference type="InterPro" id="IPR058533">
    <property type="entry name" value="Cation_efflux_TM"/>
</dbReference>
<evidence type="ECO:0000256" key="4">
    <source>
        <dbReference type="ARBA" id="ARBA00022692"/>
    </source>
</evidence>
<keyword evidence="4 9" id="KW-0812">Transmembrane</keyword>
<dbReference type="NCBIfam" id="TIGR01297">
    <property type="entry name" value="CDF"/>
    <property type="match status" value="2"/>
</dbReference>
<feature type="compositionally biased region" description="Basic and acidic residues" evidence="8">
    <location>
        <begin position="307"/>
        <end position="317"/>
    </location>
</feature>
<dbReference type="EMBL" id="SAEB01000009">
    <property type="protein sequence ID" value="RVD82901.1"/>
    <property type="molecule type" value="Genomic_DNA"/>
</dbReference>
<evidence type="ECO:0000313" key="12">
    <source>
        <dbReference type="EMBL" id="RVD82901.1"/>
    </source>
</evidence>
<dbReference type="GeneID" id="93589622"/>
<dbReference type="Proteomes" id="UP000283090">
    <property type="component" value="Unassembled WGS sequence"/>
</dbReference>
<keyword evidence="13" id="KW-1185">Reference proteome</keyword>
<dbReference type="InterPro" id="IPR002524">
    <property type="entry name" value="Cation_efflux"/>
</dbReference>
<feature type="domain" description="Cation efflux protein transmembrane" evidence="10">
    <location>
        <begin position="10"/>
        <end position="140"/>
    </location>
</feature>
<feature type="region of interest" description="Disordered" evidence="8">
    <location>
        <begin position="486"/>
        <end position="524"/>
    </location>
</feature>
<evidence type="ECO:0000256" key="6">
    <source>
        <dbReference type="ARBA" id="ARBA00022989"/>
    </source>
</evidence>
<name>A0A436ZVC3_ARTFL</name>
<comment type="caution">
    <text evidence="12">The sequence shown here is derived from an EMBL/GenBank/DDBJ whole genome shotgun (WGS) entry which is preliminary data.</text>
</comment>
<evidence type="ECO:0000313" key="13">
    <source>
        <dbReference type="Proteomes" id="UP000283090"/>
    </source>
</evidence>
<evidence type="ECO:0000259" key="10">
    <source>
        <dbReference type="Pfam" id="PF01545"/>
    </source>
</evidence>
<evidence type="ECO:0000256" key="3">
    <source>
        <dbReference type="ARBA" id="ARBA00022448"/>
    </source>
</evidence>
<feature type="compositionally biased region" description="Low complexity" evidence="8">
    <location>
        <begin position="503"/>
        <end position="514"/>
    </location>
</feature>
<dbReference type="VEuPathDB" id="FungiDB:DFL_007311"/>
<feature type="transmembrane region" description="Helical" evidence="9">
    <location>
        <begin position="111"/>
        <end position="132"/>
    </location>
</feature>
<organism evidence="12 13">
    <name type="scientific">Arthrobotrys flagrans</name>
    <name type="common">Nematode-trapping fungus</name>
    <name type="synonym">Trichothecium flagrans</name>
    <dbReference type="NCBI Taxonomy" id="97331"/>
    <lineage>
        <taxon>Eukaryota</taxon>
        <taxon>Fungi</taxon>
        <taxon>Dikarya</taxon>
        <taxon>Ascomycota</taxon>
        <taxon>Pezizomycotina</taxon>
        <taxon>Orbiliomycetes</taxon>
        <taxon>Orbiliales</taxon>
        <taxon>Orbiliaceae</taxon>
        <taxon>Arthrobotrys</taxon>
    </lineage>
</organism>
<feature type="compositionally biased region" description="Polar residues" evidence="8">
    <location>
        <begin position="486"/>
        <end position="499"/>
    </location>
</feature>
<dbReference type="FunFam" id="1.20.1510.10:FF:000021">
    <property type="entry name" value="Solute carrier family 30 (Zinc transporter), member 1"/>
    <property type="match status" value="1"/>
</dbReference>
<feature type="transmembrane region" description="Helical" evidence="9">
    <location>
        <begin position="77"/>
        <end position="99"/>
    </location>
</feature>
<feature type="domain" description="Cation efflux protein cytoplasmic" evidence="11">
    <location>
        <begin position="401"/>
        <end position="443"/>
    </location>
</feature>
<evidence type="ECO:0000256" key="9">
    <source>
        <dbReference type="SAM" id="Phobius"/>
    </source>
</evidence>
<dbReference type="Pfam" id="PF16916">
    <property type="entry name" value="ZT_dimer"/>
    <property type="match status" value="1"/>
</dbReference>
<feature type="compositionally biased region" description="Basic residues" evidence="8">
    <location>
        <begin position="191"/>
        <end position="204"/>
    </location>
</feature>
<keyword evidence="7 9" id="KW-0472">Membrane</keyword>
<keyword evidence="5" id="KW-0862">Zinc</keyword>
<feature type="region of interest" description="Disordered" evidence="8">
    <location>
        <begin position="191"/>
        <end position="212"/>
    </location>
</feature>
<dbReference type="GO" id="GO:0016020">
    <property type="term" value="C:membrane"/>
    <property type="evidence" value="ECO:0007669"/>
    <property type="project" value="UniProtKB-SubCell"/>
</dbReference>
<feature type="transmembrane region" description="Helical" evidence="9">
    <location>
        <begin position="336"/>
        <end position="358"/>
    </location>
</feature>
<comment type="similarity">
    <text evidence="2">Belongs to the cation diffusion facilitator (CDF) transporter (TC 2.A.4) family. SLC30A subfamily.</text>
</comment>
<protein>
    <recommendedName>
        <fullName evidence="14">Cation efflux protein</fullName>
    </recommendedName>
</protein>
<dbReference type="SUPFAM" id="SSF160240">
    <property type="entry name" value="Cation efflux protein cytoplasmic domain-like"/>
    <property type="match status" value="1"/>
</dbReference>
<keyword evidence="6 9" id="KW-1133">Transmembrane helix</keyword>
<evidence type="ECO:0000256" key="7">
    <source>
        <dbReference type="ARBA" id="ARBA00023136"/>
    </source>
</evidence>
<accession>A0A436ZVC3</accession>
<proteinExistence type="inferred from homology"/>
<reference evidence="12 13" key="1">
    <citation type="submission" date="2019-01" db="EMBL/GenBank/DDBJ databases">
        <title>Intercellular communication is required for trap formation in the nematode-trapping fungus Duddingtonia flagrans.</title>
        <authorList>
            <person name="Youssar L."/>
            <person name="Wernet V."/>
            <person name="Hensel N."/>
            <person name="Hildebrandt H.-G."/>
            <person name="Fischer R."/>
        </authorList>
    </citation>
    <scope>NUCLEOTIDE SEQUENCE [LARGE SCALE GENOMIC DNA]</scope>
    <source>
        <strain evidence="12 13">CBS H-5679</strain>
    </source>
</reference>
<evidence type="ECO:0008006" key="14">
    <source>
        <dbReference type="Google" id="ProtNLM"/>
    </source>
</evidence>
<dbReference type="RefSeq" id="XP_067488445.1">
    <property type="nucleotide sequence ID" value="XM_067636874.1"/>
</dbReference>
<dbReference type="Gene3D" id="1.20.1510.10">
    <property type="entry name" value="Cation efflux protein transmembrane domain"/>
    <property type="match status" value="2"/>
</dbReference>
<dbReference type="InterPro" id="IPR036837">
    <property type="entry name" value="Cation_efflux_CTD_sf"/>
</dbReference>
<dbReference type="AlphaFoldDB" id="A0A436ZVC3"/>
<comment type="subcellular location">
    <subcellularLocation>
        <location evidence="1">Membrane</location>
        <topology evidence="1">Multi-pass membrane protein</topology>
    </subcellularLocation>
</comment>
<dbReference type="OrthoDB" id="9944568at2759"/>
<sequence>MAFSRSARIITLLVIDTVFFFLEIIVGYAVHSLALVADSFHMLNDVFSLIVALYAIRLAKSKTNNSKYTYGWQRAEVLGALVNGVFLLALCLSIVLEAIQRFFDPPVINQPVLILAVGSAGLASNIFGLFLFHDHGHGGHSHAGEGHEGHRHTHGLEGHVHTDDEIDAADETGDIESVLPETVVGIYPRRHSRSHSHSYRHGHSHSFGSSSKHRHFSTVEDIHVHPALNRQAITDAAARAALGSSSSSENEYPDIEEAIVVDEVSTERSPLLANGTKHKSSHLHDRPHTHSHKHDHTEYLANPQKNPEWHAEHEHAKPKQSKKGGHSHQNLNMRGVFLHVLGDALGNVGVIASALFIWQTDFWWRFYFDPAISLIITIIIFSSALPLCKSAASILLQAVPNGISLDDVKKDIENVPGVLSVHELHIWQLSDIKMVASLHVRIAFNPHCTTESHKNTDDNPTARYIALAEAIRECLHAYGIHSSTIQPEYSPSGSGSSTPHLAPAPAGSSSSYGATNGKSRASDDGDVGCLMECSTECEVGQCCGPIDPNAEARAGAHGHAH</sequence>
<dbReference type="PANTHER" id="PTHR45820">
    <property type="entry name" value="FI23527P1"/>
    <property type="match status" value="1"/>
</dbReference>
<feature type="region of interest" description="Disordered" evidence="8">
    <location>
        <begin position="273"/>
        <end position="328"/>
    </location>
</feature>
<dbReference type="SUPFAM" id="SSF161111">
    <property type="entry name" value="Cation efflux protein transmembrane domain-like"/>
    <property type="match status" value="1"/>
</dbReference>
<evidence type="ECO:0000256" key="5">
    <source>
        <dbReference type="ARBA" id="ARBA00022833"/>
    </source>
</evidence>
<dbReference type="GO" id="GO:0006882">
    <property type="term" value="P:intracellular zinc ion homeostasis"/>
    <property type="evidence" value="ECO:0007669"/>
    <property type="project" value="TreeGrafter"/>
</dbReference>
<feature type="transmembrane region" description="Helical" evidence="9">
    <location>
        <begin position="12"/>
        <end position="34"/>
    </location>
</feature>
<evidence type="ECO:0000256" key="1">
    <source>
        <dbReference type="ARBA" id="ARBA00004141"/>
    </source>
</evidence>
<dbReference type="InterPro" id="IPR027469">
    <property type="entry name" value="Cation_efflux_TMD_sf"/>
</dbReference>
<evidence type="ECO:0000259" key="11">
    <source>
        <dbReference type="Pfam" id="PF16916"/>
    </source>
</evidence>